<keyword evidence="10" id="KW-1185">Reference proteome</keyword>
<dbReference type="RefSeq" id="WP_130645943.1">
    <property type="nucleotide sequence ID" value="NZ_PGCL01000001.1"/>
</dbReference>
<evidence type="ECO:0000256" key="7">
    <source>
        <dbReference type="ARBA" id="ARBA00023310"/>
    </source>
</evidence>
<evidence type="ECO:0000256" key="4">
    <source>
        <dbReference type="ARBA" id="ARBA00022781"/>
    </source>
</evidence>
<evidence type="ECO:0000313" key="10">
    <source>
        <dbReference type="Proteomes" id="UP000292580"/>
    </source>
</evidence>
<name>A0A483CVP0_9EURY</name>
<dbReference type="GO" id="GO:0005524">
    <property type="term" value="F:ATP binding"/>
    <property type="evidence" value="ECO:0007669"/>
    <property type="project" value="UniProtKB-UniRule"/>
</dbReference>
<comment type="function">
    <text evidence="8">Component of the A-type ATP synthase that produces ATP from ADP in the presence of a proton gradient across the membrane.</text>
</comment>
<dbReference type="AlphaFoldDB" id="A0A483CVP0"/>
<dbReference type="SUPFAM" id="SSF160527">
    <property type="entry name" value="V-type ATPase subunit E-like"/>
    <property type="match status" value="1"/>
</dbReference>
<dbReference type="OrthoDB" id="118155at2157"/>
<organism evidence="9 10">
    <name type="scientific">Methanofollis fontis</name>
    <dbReference type="NCBI Taxonomy" id="2052832"/>
    <lineage>
        <taxon>Archaea</taxon>
        <taxon>Methanobacteriati</taxon>
        <taxon>Methanobacteriota</taxon>
        <taxon>Stenosarchaea group</taxon>
        <taxon>Methanomicrobia</taxon>
        <taxon>Methanomicrobiales</taxon>
        <taxon>Methanomicrobiaceae</taxon>
        <taxon>Methanofollis</taxon>
    </lineage>
</organism>
<dbReference type="Gene3D" id="1.20.5.620">
    <property type="entry name" value="F1F0 ATP synthase subunit B, membrane domain"/>
    <property type="match status" value="1"/>
</dbReference>
<comment type="subcellular location">
    <subcellularLocation>
        <location evidence="8">Cell membrane</location>
        <topology evidence="8">Peripheral membrane protein</topology>
    </subcellularLocation>
</comment>
<keyword evidence="3 8" id="KW-1003">Cell membrane</keyword>
<dbReference type="GO" id="GO:0042777">
    <property type="term" value="P:proton motive force-driven plasma membrane ATP synthesis"/>
    <property type="evidence" value="ECO:0007669"/>
    <property type="project" value="UniProtKB-UniRule"/>
</dbReference>
<dbReference type="GO" id="GO:0033178">
    <property type="term" value="C:proton-transporting two-sector ATPase complex, catalytic domain"/>
    <property type="evidence" value="ECO:0007669"/>
    <property type="project" value="InterPro"/>
</dbReference>
<accession>A0A483CVP0</accession>
<proteinExistence type="inferred from homology"/>
<dbReference type="HAMAP" id="MF_00311">
    <property type="entry name" value="ATP_synth_E_arch"/>
    <property type="match status" value="1"/>
</dbReference>
<keyword evidence="5 8" id="KW-0406">Ion transport</keyword>
<evidence type="ECO:0000313" key="9">
    <source>
        <dbReference type="EMBL" id="TAJ45581.1"/>
    </source>
</evidence>
<keyword evidence="7 8" id="KW-0066">ATP synthesis</keyword>
<reference evidence="9 10" key="1">
    <citation type="submission" date="2017-11" db="EMBL/GenBank/DDBJ databases">
        <title>Isolation and Characterization of Methanofollis Species from Methane Seep Offshore SW Taiwan.</title>
        <authorList>
            <person name="Teng N.-H."/>
            <person name="Lai M.-C."/>
            <person name="Chen S.-C."/>
        </authorList>
    </citation>
    <scope>NUCLEOTIDE SEQUENCE [LARGE SCALE GENOMIC DNA]</scope>
    <source>
        <strain evidence="9 10">FWC-SCC2</strain>
    </source>
</reference>
<dbReference type="InterPro" id="IPR002842">
    <property type="entry name" value="ATPase_V1_Esu"/>
</dbReference>
<evidence type="ECO:0000256" key="6">
    <source>
        <dbReference type="ARBA" id="ARBA00023136"/>
    </source>
</evidence>
<evidence type="ECO:0000256" key="2">
    <source>
        <dbReference type="ARBA" id="ARBA00022448"/>
    </source>
</evidence>
<gene>
    <name evidence="8" type="primary">atpE</name>
    <name evidence="9" type="ORF">CUJ86_02325</name>
</gene>
<comment type="similarity">
    <text evidence="1 8">Belongs to the V-ATPase E subunit family.</text>
</comment>
<keyword evidence="4 8" id="KW-0375">Hydrogen ion transport</keyword>
<evidence type="ECO:0000256" key="8">
    <source>
        <dbReference type="HAMAP-Rule" id="MF_00311"/>
    </source>
</evidence>
<dbReference type="Proteomes" id="UP000292580">
    <property type="component" value="Unassembled WGS sequence"/>
</dbReference>
<evidence type="ECO:0000256" key="5">
    <source>
        <dbReference type="ARBA" id="ARBA00023065"/>
    </source>
</evidence>
<evidence type="ECO:0000256" key="3">
    <source>
        <dbReference type="ARBA" id="ARBA00022475"/>
    </source>
</evidence>
<dbReference type="EMBL" id="PGCL01000001">
    <property type="protein sequence ID" value="TAJ45581.1"/>
    <property type="molecule type" value="Genomic_DNA"/>
</dbReference>
<dbReference type="GO" id="GO:0046961">
    <property type="term" value="F:proton-transporting ATPase activity, rotational mechanism"/>
    <property type="evidence" value="ECO:0007669"/>
    <property type="project" value="InterPro"/>
</dbReference>
<dbReference type="GO" id="GO:0046933">
    <property type="term" value="F:proton-transporting ATP synthase activity, rotational mechanism"/>
    <property type="evidence" value="ECO:0007669"/>
    <property type="project" value="UniProtKB-UniRule"/>
</dbReference>
<dbReference type="InterPro" id="IPR038495">
    <property type="entry name" value="ATPase_E_C"/>
</dbReference>
<evidence type="ECO:0000256" key="1">
    <source>
        <dbReference type="ARBA" id="ARBA00005901"/>
    </source>
</evidence>
<comment type="subunit">
    <text evidence="8">Has multiple subunits with at least A(3), B(3), C, D, E, F, H, I and proteolipid K(x).</text>
</comment>
<sequence length="195" mass="21340">MGVNEIIARIRAEANGEVRRIQAEAAAETDRIRREGRERAEREAAAIVAAGREQAERQRRRVLARARLSARTALREVRENGIERSFEAADEHLAALARSPAYPDVLRALVAAGREAVGGGEVSVHCRPQDREAAEIACAGLPGITLVPTAHDGGGGVIVISGRMRSDQRFSARTERMRERLTREAAAILYREEGE</sequence>
<keyword evidence="2 8" id="KW-0813">Transport</keyword>
<dbReference type="GO" id="GO:0005886">
    <property type="term" value="C:plasma membrane"/>
    <property type="evidence" value="ECO:0007669"/>
    <property type="project" value="UniProtKB-SubCell"/>
</dbReference>
<comment type="caution">
    <text evidence="9">The sequence shown here is derived from an EMBL/GenBank/DDBJ whole genome shotgun (WGS) entry which is preliminary data.</text>
</comment>
<protein>
    <recommendedName>
        <fullName evidence="8">A-type ATP synthase subunit E</fullName>
    </recommendedName>
</protein>
<dbReference type="Gene3D" id="3.30.2320.30">
    <property type="entry name" value="ATP synthase, E subunit, C-terminal"/>
    <property type="match status" value="1"/>
</dbReference>
<keyword evidence="6 8" id="KW-0472">Membrane</keyword>
<dbReference type="Pfam" id="PF01991">
    <property type="entry name" value="vATP-synt_E"/>
    <property type="match status" value="1"/>
</dbReference>